<dbReference type="InterPro" id="IPR011006">
    <property type="entry name" value="CheY-like_superfamily"/>
</dbReference>
<feature type="modified residue" description="4-aspartylphosphate" evidence="8">
    <location>
        <position position="54"/>
    </location>
</feature>
<keyword evidence="7" id="KW-0804">Transcription</keyword>
<dbReference type="EMBL" id="JAAIKC010000004">
    <property type="protein sequence ID" value="NEW06973.1"/>
    <property type="molecule type" value="Genomic_DNA"/>
</dbReference>
<dbReference type="RefSeq" id="WP_163947057.1">
    <property type="nucleotide sequence ID" value="NZ_JAAIKC010000004.1"/>
</dbReference>
<dbReference type="GO" id="GO:0000160">
    <property type="term" value="P:phosphorelay signal transduction system"/>
    <property type="evidence" value="ECO:0007669"/>
    <property type="project" value="UniProtKB-KW"/>
</dbReference>
<comment type="caution">
    <text evidence="11">The sequence shown here is derived from an EMBL/GenBank/DDBJ whole genome shotgun (WGS) entry which is preliminary data.</text>
</comment>
<accession>A0A6G3ZXM9</accession>
<reference evidence="11" key="1">
    <citation type="submission" date="2020-02" db="EMBL/GenBank/DDBJ databases">
        <authorList>
            <person name="Shen X.-R."/>
            <person name="Zhang Y.-X."/>
        </authorList>
    </citation>
    <scope>NUCLEOTIDE SEQUENCE</scope>
    <source>
        <strain evidence="11">SYP-B3998</strain>
    </source>
</reference>
<comment type="subcellular location">
    <subcellularLocation>
        <location evidence="1">Cytoplasm</location>
    </subcellularLocation>
</comment>
<dbReference type="GO" id="GO:0003700">
    <property type="term" value="F:DNA-binding transcription factor activity"/>
    <property type="evidence" value="ECO:0007669"/>
    <property type="project" value="InterPro"/>
</dbReference>
<dbReference type="GO" id="GO:0043565">
    <property type="term" value="F:sequence-specific DNA binding"/>
    <property type="evidence" value="ECO:0007669"/>
    <property type="project" value="InterPro"/>
</dbReference>
<evidence type="ECO:0000256" key="5">
    <source>
        <dbReference type="ARBA" id="ARBA00023015"/>
    </source>
</evidence>
<dbReference type="InterPro" id="IPR009057">
    <property type="entry name" value="Homeodomain-like_sf"/>
</dbReference>
<dbReference type="PANTHER" id="PTHR42713:SF3">
    <property type="entry name" value="TRANSCRIPTIONAL REGULATORY PROTEIN HPTR"/>
    <property type="match status" value="1"/>
</dbReference>
<evidence type="ECO:0000256" key="2">
    <source>
        <dbReference type="ARBA" id="ARBA00022490"/>
    </source>
</evidence>
<proteinExistence type="predicted"/>
<evidence type="ECO:0000259" key="9">
    <source>
        <dbReference type="PROSITE" id="PS01124"/>
    </source>
</evidence>
<dbReference type="SMART" id="SM00448">
    <property type="entry name" value="REC"/>
    <property type="match status" value="1"/>
</dbReference>
<protein>
    <submittedName>
        <fullName evidence="11">Response regulator</fullName>
    </submittedName>
</protein>
<keyword evidence="4" id="KW-0902">Two-component regulatory system</keyword>
<organism evidence="11">
    <name type="scientific">Paenibacillus sp. SYP-B3998</name>
    <dbReference type="NCBI Taxonomy" id="2678564"/>
    <lineage>
        <taxon>Bacteria</taxon>
        <taxon>Bacillati</taxon>
        <taxon>Bacillota</taxon>
        <taxon>Bacilli</taxon>
        <taxon>Bacillales</taxon>
        <taxon>Paenibacillaceae</taxon>
        <taxon>Paenibacillus</taxon>
    </lineage>
</organism>
<evidence type="ECO:0000256" key="8">
    <source>
        <dbReference type="PROSITE-ProRule" id="PRU00169"/>
    </source>
</evidence>
<dbReference type="InterPro" id="IPR001789">
    <property type="entry name" value="Sig_transdc_resp-reg_receiver"/>
</dbReference>
<feature type="domain" description="Response regulatory" evidence="10">
    <location>
        <begin position="2"/>
        <end position="119"/>
    </location>
</feature>
<dbReference type="AlphaFoldDB" id="A0A6G3ZXM9"/>
<keyword evidence="5" id="KW-0805">Transcription regulation</keyword>
<sequence>MKVLIVDDEKHVRTSIRYLINWESMGISHLLEAVDGTEAISIIKTEQPQLIITDIMMPITTGIELMEWIQIHAPKCKVIVISGYNDFEYVRQTVKSGGVDYLLKPIVQKHLQEAISKALRSLHDAQMEQLQYVQLAMEVNELKPFYKDKLLSNLLGEYETKDALISWETLFREFPALKTARSCCIAILDVNTLERSIREKFESNLDLLIFSLINICNEFIQTKQSGIAFRNWYKRHEIVLILWDDLDFVRKTIEEIQEGIVRTLKTHIQMGIGLKAEFPDGLHHAYVTALKALHQRNLLCSSGPISEYAITETSRTNTLRFSQFEEDFRMAIKTGRAEPIQEALQKWFQIVSAMDHISFDQLEKWRDEYNVAKARWMEELLGDITEPASAASSSFNIPFNKEGNLSLPALEQQIMRELMELSQFLTTIQINNRSSSMREIARFIRTNYNQEISLTDISERFHLNREYISRKFKQEFHETFIDYLNRIRIEKAKMLLTNPNLKIAQIAQMVGYQDEKYFSRVFKKVAVLTPKDYRNQFAANRGPTN</sequence>
<dbReference type="Pfam" id="PF12833">
    <property type="entry name" value="HTH_18"/>
    <property type="match status" value="1"/>
</dbReference>
<dbReference type="PROSITE" id="PS50110">
    <property type="entry name" value="RESPONSE_REGULATORY"/>
    <property type="match status" value="1"/>
</dbReference>
<dbReference type="Gene3D" id="1.10.10.60">
    <property type="entry name" value="Homeodomain-like"/>
    <property type="match status" value="2"/>
</dbReference>
<name>A0A6G3ZXM9_9BACL</name>
<dbReference type="InterPro" id="IPR018060">
    <property type="entry name" value="HTH_AraC"/>
</dbReference>
<keyword evidence="2" id="KW-0963">Cytoplasm</keyword>
<evidence type="ECO:0000259" key="10">
    <source>
        <dbReference type="PROSITE" id="PS50110"/>
    </source>
</evidence>
<evidence type="ECO:0000256" key="6">
    <source>
        <dbReference type="ARBA" id="ARBA00023125"/>
    </source>
</evidence>
<evidence type="ECO:0000256" key="4">
    <source>
        <dbReference type="ARBA" id="ARBA00023012"/>
    </source>
</evidence>
<dbReference type="InterPro" id="IPR051552">
    <property type="entry name" value="HptR"/>
</dbReference>
<dbReference type="SUPFAM" id="SSF46689">
    <property type="entry name" value="Homeodomain-like"/>
    <property type="match status" value="2"/>
</dbReference>
<dbReference type="SMART" id="SM00342">
    <property type="entry name" value="HTH_ARAC"/>
    <property type="match status" value="1"/>
</dbReference>
<evidence type="ECO:0000256" key="7">
    <source>
        <dbReference type="ARBA" id="ARBA00023163"/>
    </source>
</evidence>
<dbReference type="Pfam" id="PF00072">
    <property type="entry name" value="Response_reg"/>
    <property type="match status" value="1"/>
</dbReference>
<gene>
    <name evidence="11" type="ORF">GK047_13260</name>
</gene>
<dbReference type="GO" id="GO:0005737">
    <property type="term" value="C:cytoplasm"/>
    <property type="evidence" value="ECO:0007669"/>
    <property type="project" value="UniProtKB-SubCell"/>
</dbReference>
<dbReference type="PANTHER" id="PTHR42713">
    <property type="entry name" value="HISTIDINE KINASE-RELATED"/>
    <property type="match status" value="1"/>
</dbReference>
<dbReference type="CDD" id="cd17536">
    <property type="entry name" value="REC_YesN-like"/>
    <property type="match status" value="1"/>
</dbReference>
<feature type="domain" description="HTH araC/xylS-type" evidence="9">
    <location>
        <begin position="438"/>
        <end position="536"/>
    </location>
</feature>
<evidence type="ECO:0000256" key="1">
    <source>
        <dbReference type="ARBA" id="ARBA00004496"/>
    </source>
</evidence>
<dbReference type="SUPFAM" id="SSF52172">
    <property type="entry name" value="CheY-like"/>
    <property type="match status" value="1"/>
</dbReference>
<dbReference type="PROSITE" id="PS01124">
    <property type="entry name" value="HTH_ARAC_FAMILY_2"/>
    <property type="match status" value="1"/>
</dbReference>
<keyword evidence="3 8" id="KW-0597">Phosphoprotein</keyword>
<keyword evidence="6" id="KW-0238">DNA-binding</keyword>
<dbReference type="Gene3D" id="3.40.50.2300">
    <property type="match status" value="1"/>
</dbReference>
<dbReference type="PRINTS" id="PR00032">
    <property type="entry name" value="HTHARAC"/>
</dbReference>
<dbReference type="InterPro" id="IPR020449">
    <property type="entry name" value="Tscrpt_reg_AraC-type_HTH"/>
</dbReference>
<evidence type="ECO:0000313" key="11">
    <source>
        <dbReference type="EMBL" id="NEW06973.1"/>
    </source>
</evidence>
<evidence type="ECO:0000256" key="3">
    <source>
        <dbReference type="ARBA" id="ARBA00022553"/>
    </source>
</evidence>